<dbReference type="EMBL" id="CP025611">
    <property type="protein sequence ID" value="AUN29749.1"/>
    <property type="molecule type" value="Genomic_DNA"/>
</dbReference>
<dbReference type="AlphaFoldDB" id="A0A2K9N9J5"/>
<reference evidence="1 2" key="1">
    <citation type="submission" date="2017-12" db="EMBL/GenBank/DDBJ databases">
        <title>Genomes of bacteria within cyanobacterial aggregates.</title>
        <authorList>
            <person name="Cai H."/>
        </authorList>
    </citation>
    <scope>NUCLEOTIDE SEQUENCE [LARGE SCALE GENOMIC DNA]</scope>
    <source>
        <strain evidence="1 2">TH16</strain>
    </source>
</reference>
<dbReference type="Proteomes" id="UP000234752">
    <property type="component" value="Chromosome eg_1"/>
</dbReference>
<dbReference type="KEGG" id="ncb:C0V82_05575"/>
<name>A0A2K9N9J5_9PROT</name>
<accession>A0A2K9N9J5</accession>
<evidence type="ECO:0000313" key="1">
    <source>
        <dbReference type="EMBL" id="AUN29749.1"/>
    </source>
</evidence>
<gene>
    <name evidence="1" type="ORF">C0V82_05575</name>
</gene>
<dbReference type="Pfam" id="PF11205">
    <property type="entry name" value="DUF2987"/>
    <property type="match status" value="1"/>
</dbReference>
<evidence type="ECO:0008006" key="3">
    <source>
        <dbReference type="Google" id="ProtNLM"/>
    </source>
</evidence>
<dbReference type="InterPro" id="IPR021370">
    <property type="entry name" value="DUF2987"/>
</dbReference>
<organism evidence="1 2">
    <name type="scientific">Niveispirillum cyanobacteriorum</name>
    <dbReference type="NCBI Taxonomy" id="1612173"/>
    <lineage>
        <taxon>Bacteria</taxon>
        <taxon>Pseudomonadati</taxon>
        <taxon>Pseudomonadota</taxon>
        <taxon>Alphaproteobacteria</taxon>
        <taxon>Rhodospirillales</taxon>
        <taxon>Azospirillaceae</taxon>
        <taxon>Niveispirillum</taxon>
    </lineage>
</organism>
<sequence>MPATGTRWPRALSLWRKVAASPSVRSNRSVEVCTMRLFLTTALVLSLAVPTAWSAVGTHTVPYRQFHDEMVKFYGQGHDHLALRLSVQPTNDKQPLDAPVTLVVTAPEGRVDLSVDADNAVDIPFRPDWVQAGAMVTVNQAAGTYKMKAQIGMKVTPGTTRIAYADVKAAFDQFDKLIEKEAGAVSFLAPSAKTLRLVCGKDCTVTLEGTKGARVLKADERGRVNVPNDKGLVKENPVLVVSQPVAYTVLTTKG</sequence>
<protein>
    <recommendedName>
        <fullName evidence="3">DUF2987 domain-containing protein</fullName>
    </recommendedName>
</protein>
<proteinExistence type="predicted"/>
<evidence type="ECO:0000313" key="2">
    <source>
        <dbReference type="Proteomes" id="UP000234752"/>
    </source>
</evidence>
<keyword evidence="2" id="KW-1185">Reference proteome</keyword>